<reference evidence="2" key="3">
    <citation type="journal article" date="2021" name="J. Invertebr. Pathol.">
        <title>Molecular characterization of a Bacillus thuringiensis strain from Argentina, toxic against Lepidoptera and Coleoptera, based on its whole-genome and Cry protein analysis.</title>
        <authorList>
            <person name="Nicolas Lazarte J."/>
            <person name="Pia Valacco M."/>
            <person name="Moreno S."/>
            <person name="Salerno G.L."/>
            <person name="Beron C.M."/>
        </authorList>
    </citation>
    <scope>NUCLEOTIDE SEQUENCE</scope>
    <source>
        <strain evidence="2">FCC7</strain>
    </source>
</reference>
<proteinExistence type="predicted"/>
<feature type="transmembrane region" description="Helical" evidence="1">
    <location>
        <begin position="412"/>
        <end position="432"/>
    </location>
</feature>
<feature type="transmembrane region" description="Helical" evidence="1">
    <location>
        <begin position="279"/>
        <end position="302"/>
    </location>
</feature>
<dbReference type="InterPro" id="IPR019733">
    <property type="entry name" value="Uncharacterised_YhfT"/>
</dbReference>
<protein>
    <submittedName>
        <fullName evidence="2">Uncharacterized protein</fullName>
    </submittedName>
</protein>
<feature type="transmembrane region" description="Helical" evidence="1">
    <location>
        <begin position="96"/>
        <end position="115"/>
    </location>
</feature>
<dbReference type="Pfam" id="PF10797">
    <property type="entry name" value="YhfT"/>
    <property type="match status" value="1"/>
</dbReference>
<gene>
    <name evidence="3" type="ORF">CN461_10715</name>
    <name evidence="2" type="ORF">FME64_31320</name>
</gene>
<feature type="transmembrane region" description="Helical" evidence="1">
    <location>
        <begin position="194"/>
        <end position="210"/>
    </location>
</feature>
<dbReference type="EMBL" id="VIXF01000014">
    <property type="protein sequence ID" value="MBN9901723.1"/>
    <property type="molecule type" value="Genomic_DNA"/>
</dbReference>
<reference evidence="2" key="2">
    <citation type="submission" date="2019-07" db="EMBL/GenBank/DDBJ databases">
        <authorList>
            <person name="Lazarte J.N."/>
            <person name="Poliero A."/>
            <person name="Beron C."/>
        </authorList>
    </citation>
    <scope>NUCLEOTIDE SEQUENCE</scope>
    <source>
        <strain evidence="2">FCC7</strain>
    </source>
</reference>
<accession>A0AAW4HZX6</accession>
<evidence type="ECO:0000256" key="1">
    <source>
        <dbReference type="SAM" id="Phobius"/>
    </source>
</evidence>
<evidence type="ECO:0000313" key="2">
    <source>
        <dbReference type="EMBL" id="MBN9901723.1"/>
    </source>
</evidence>
<dbReference type="AlphaFoldDB" id="A0AAW4HZX6"/>
<evidence type="ECO:0000313" key="4">
    <source>
        <dbReference type="Proteomes" id="UP000220502"/>
    </source>
</evidence>
<reference evidence="3 4" key="1">
    <citation type="submission" date="2017-09" db="EMBL/GenBank/DDBJ databases">
        <title>Large-scale bioinformatics analysis of Bacillus genomes uncovers conserved roles of natural products in bacterial physiology.</title>
        <authorList>
            <consortium name="Agbiome Team Llc"/>
            <person name="Bleich R.M."/>
            <person name="Kirk G.J."/>
            <person name="Santa Maria K.C."/>
            <person name="Allen S.E."/>
            <person name="Farag S."/>
            <person name="Shank E.A."/>
            <person name="Bowers A."/>
        </authorList>
    </citation>
    <scope>NUCLEOTIDE SEQUENCE [LARGE SCALE GENOMIC DNA]</scope>
    <source>
        <strain evidence="3 4">AFS007900</strain>
    </source>
</reference>
<sequence length="434" mass="47095">MKLFLMILIGALAALLANKRIAVFNDGIRPLVAENVEGRLDQKTLIISSFSMSIVLLIGFGLPFSLTVNILLIHTLLLGTDIIGLLIPRGKWGETITVIIGGAYGAAINLTMEFIHNSINYLPINMISSLEMTGTPVIYVFIAIPSIAVALQFGIGKGLLTFVASFLARQTTMWVYENYEISIEGSFNKFSPESSALLTGMIFILLFSIYQNKAKSDVKDVGLKMSELFGHRIEGIQKNILYFMILGGLIAAATNHFIMAGDPISLQLLAEDKTIEAGLVSVIKALAFLPLMVGTAITTGVYGPVGLSFIFAAGMFLPNEWIAGIFGSLLIMIELKLLRVLANFLDSFPKAREIGENIRTAMVKVIEITFLIGSATASNDMVPGLGIFLFCSIYILNEVAGRPINRMAVGPIGVLVIGLLVSLFYFFGFISLPY</sequence>
<feature type="transmembrane region" description="Helical" evidence="1">
    <location>
        <begin position="240"/>
        <end position="259"/>
    </location>
</feature>
<feature type="transmembrane region" description="Helical" evidence="1">
    <location>
        <begin position="381"/>
        <end position="400"/>
    </location>
</feature>
<feature type="transmembrane region" description="Helical" evidence="1">
    <location>
        <begin position="136"/>
        <end position="155"/>
    </location>
</feature>
<keyword evidence="1" id="KW-0472">Membrane</keyword>
<dbReference type="RefSeq" id="WP_016078525.1">
    <property type="nucleotide sequence ID" value="NZ_CP125662.1"/>
</dbReference>
<dbReference type="Proteomes" id="UP000775627">
    <property type="component" value="Unassembled WGS sequence"/>
</dbReference>
<evidence type="ECO:0000313" key="3">
    <source>
        <dbReference type="EMBL" id="PEX50860.1"/>
    </source>
</evidence>
<keyword evidence="1" id="KW-0812">Transmembrane</keyword>
<evidence type="ECO:0000313" key="5">
    <source>
        <dbReference type="Proteomes" id="UP000775627"/>
    </source>
</evidence>
<organism evidence="2 5">
    <name type="scientific">Bacillus thuringiensis</name>
    <dbReference type="NCBI Taxonomy" id="1428"/>
    <lineage>
        <taxon>Bacteria</taxon>
        <taxon>Bacillati</taxon>
        <taxon>Bacillota</taxon>
        <taxon>Bacilli</taxon>
        <taxon>Bacillales</taxon>
        <taxon>Bacillaceae</taxon>
        <taxon>Bacillus</taxon>
        <taxon>Bacillus cereus group</taxon>
    </lineage>
</organism>
<dbReference type="Proteomes" id="UP000220502">
    <property type="component" value="Unassembled WGS sequence"/>
</dbReference>
<name>A0AAW4HZX6_BACTU</name>
<comment type="caution">
    <text evidence="2">The sequence shown here is derived from an EMBL/GenBank/DDBJ whole genome shotgun (WGS) entry which is preliminary data.</text>
</comment>
<keyword evidence="1" id="KW-1133">Transmembrane helix</keyword>
<feature type="transmembrane region" description="Helical" evidence="1">
    <location>
        <begin position="309"/>
        <end position="333"/>
    </location>
</feature>
<feature type="transmembrane region" description="Helical" evidence="1">
    <location>
        <begin position="46"/>
        <end position="64"/>
    </location>
</feature>
<dbReference type="EMBL" id="NTXF01000009">
    <property type="protein sequence ID" value="PEX50860.1"/>
    <property type="molecule type" value="Genomic_DNA"/>
</dbReference>